<evidence type="ECO:0000313" key="6">
    <source>
        <dbReference type="Proteomes" id="UP000711614"/>
    </source>
</evidence>
<evidence type="ECO:0000313" key="5">
    <source>
        <dbReference type="EMBL" id="MBP2411333.1"/>
    </source>
</evidence>
<dbReference type="EMBL" id="JAGIOI010000001">
    <property type="protein sequence ID" value="MBP2411333.1"/>
    <property type="molecule type" value="Genomic_DNA"/>
</dbReference>
<dbReference type="PRINTS" id="PR00455">
    <property type="entry name" value="HTHTETR"/>
</dbReference>
<dbReference type="InterPro" id="IPR041490">
    <property type="entry name" value="KstR2_TetR_C"/>
</dbReference>
<accession>A0ABS4YRA6</accession>
<name>A0ABS4YRA6_9MICC</name>
<evidence type="ECO:0000259" key="4">
    <source>
        <dbReference type="PROSITE" id="PS50977"/>
    </source>
</evidence>
<keyword evidence="1 2" id="KW-0238">DNA-binding</keyword>
<dbReference type="InterPro" id="IPR050109">
    <property type="entry name" value="HTH-type_TetR-like_transc_reg"/>
</dbReference>
<evidence type="ECO:0000256" key="3">
    <source>
        <dbReference type="SAM" id="MobiDB-lite"/>
    </source>
</evidence>
<dbReference type="PANTHER" id="PTHR30055:SF237">
    <property type="entry name" value="TRANSCRIPTIONAL REPRESSOR MCE3R"/>
    <property type="match status" value="1"/>
</dbReference>
<comment type="caution">
    <text evidence="5">The sequence shown here is derived from an EMBL/GenBank/DDBJ whole genome shotgun (WGS) entry which is preliminary data.</text>
</comment>
<organism evidence="5 6">
    <name type="scientific">Arthrobacter stackebrandtii</name>
    <dbReference type="NCBI Taxonomy" id="272161"/>
    <lineage>
        <taxon>Bacteria</taxon>
        <taxon>Bacillati</taxon>
        <taxon>Actinomycetota</taxon>
        <taxon>Actinomycetes</taxon>
        <taxon>Micrococcales</taxon>
        <taxon>Micrococcaceae</taxon>
        <taxon>Arthrobacter</taxon>
    </lineage>
</organism>
<dbReference type="SUPFAM" id="SSF46689">
    <property type="entry name" value="Homeodomain-like"/>
    <property type="match status" value="1"/>
</dbReference>
<dbReference type="PROSITE" id="PS50977">
    <property type="entry name" value="HTH_TETR_2"/>
    <property type="match status" value="1"/>
</dbReference>
<dbReference type="InterPro" id="IPR023772">
    <property type="entry name" value="DNA-bd_HTH_TetR-type_CS"/>
</dbReference>
<dbReference type="Pfam" id="PF17932">
    <property type="entry name" value="TetR_C_24"/>
    <property type="match status" value="1"/>
</dbReference>
<dbReference type="Pfam" id="PF00440">
    <property type="entry name" value="TetR_N"/>
    <property type="match status" value="1"/>
</dbReference>
<dbReference type="Proteomes" id="UP000711614">
    <property type="component" value="Unassembled WGS sequence"/>
</dbReference>
<reference evidence="5 6" key="1">
    <citation type="submission" date="2021-03" db="EMBL/GenBank/DDBJ databases">
        <title>Sequencing the genomes of 1000 actinobacteria strains.</title>
        <authorList>
            <person name="Klenk H.-P."/>
        </authorList>
    </citation>
    <scope>NUCLEOTIDE SEQUENCE [LARGE SCALE GENOMIC DNA]</scope>
    <source>
        <strain evidence="5 6">DSM 16005</strain>
    </source>
</reference>
<dbReference type="Gene3D" id="1.10.10.60">
    <property type="entry name" value="Homeodomain-like"/>
    <property type="match status" value="1"/>
</dbReference>
<feature type="region of interest" description="Disordered" evidence="3">
    <location>
        <begin position="172"/>
        <end position="213"/>
    </location>
</feature>
<dbReference type="PANTHER" id="PTHR30055">
    <property type="entry name" value="HTH-TYPE TRANSCRIPTIONAL REGULATOR RUTR"/>
    <property type="match status" value="1"/>
</dbReference>
<protein>
    <submittedName>
        <fullName evidence="5">AcrR family transcriptional regulator</fullName>
    </submittedName>
</protein>
<evidence type="ECO:0000256" key="1">
    <source>
        <dbReference type="ARBA" id="ARBA00023125"/>
    </source>
</evidence>
<feature type="domain" description="HTH tetR-type" evidence="4">
    <location>
        <begin position="14"/>
        <end position="74"/>
    </location>
</feature>
<gene>
    <name evidence="5" type="ORF">JOF48_000132</name>
</gene>
<dbReference type="RefSeq" id="WP_245346346.1">
    <property type="nucleotide sequence ID" value="NZ_JAGIOI010000001.1"/>
</dbReference>
<evidence type="ECO:0000256" key="2">
    <source>
        <dbReference type="PROSITE-ProRule" id="PRU00335"/>
    </source>
</evidence>
<sequence>MSTQPANARTAAKAERRTTLLASAASLFAQRGFNGVSIEDLGAAAGVSGPAVYRHFDGKQALLGALLVGVSEDLLAGGRQVLANAPDAASALRALVAFHVDFALVKPDVIRVQDRDFESLGAADSSAVRSLQRAYVELWVDVLGRMFQERPAAVRRMQAHAVFGLINSTPHSVQLHGPESTEPAASDAGAASAAAAGPGAAAGGRRPGRTGIPDDTARAVLESMAWAGLATEL</sequence>
<feature type="compositionally biased region" description="Low complexity" evidence="3">
    <location>
        <begin position="183"/>
        <end position="199"/>
    </location>
</feature>
<dbReference type="PROSITE" id="PS01081">
    <property type="entry name" value="HTH_TETR_1"/>
    <property type="match status" value="1"/>
</dbReference>
<dbReference type="Gene3D" id="1.10.357.10">
    <property type="entry name" value="Tetracycline Repressor, domain 2"/>
    <property type="match status" value="1"/>
</dbReference>
<dbReference type="InterPro" id="IPR009057">
    <property type="entry name" value="Homeodomain-like_sf"/>
</dbReference>
<feature type="DNA-binding region" description="H-T-H motif" evidence="2">
    <location>
        <begin position="37"/>
        <end position="56"/>
    </location>
</feature>
<dbReference type="InterPro" id="IPR001647">
    <property type="entry name" value="HTH_TetR"/>
</dbReference>
<proteinExistence type="predicted"/>
<keyword evidence="6" id="KW-1185">Reference proteome</keyword>